<sequence length="138" mass="16454">MGVRPIDESLFKDPPFPIITPEDKQFAKDINEQLKAYLPLWERLDRLMVLDPVDYHLSKQWRKEAEHKMIALGKMGMSDEEIDQFVDYFWRSLHPELFITPLVKNPNLVDLVIEINRDHSYGNIYKRKQKEQNSSLRL</sequence>
<accession>A0A401IJX5</accession>
<evidence type="ECO:0000313" key="2">
    <source>
        <dbReference type="Proteomes" id="UP000287247"/>
    </source>
</evidence>
<dbReference type="EMBL" id="BDQK01000013">
    <property type="protein sequence ID" value="GBF81603.1"/>
    <property type="molecule type" value="Genomic_DNA"/>
</dbReference>
<keyword evidence="2" id="KW-1185">Reference proteome</keyword>
<comment type="caution">
    <text evidence="1">The sequence shown here is derived from an EMBL/GenBank/DDBJ whole genome shotgun (WGS) entry which is preliminary data.</text>
</comment>
<dbReference type="Proteomes" id="UP000287247">
    <property type="component" value="Unassembled WGS sequence"/>
</dbReference>
<dbReference type="InterPro" id="IPR027417">
    <property type="entry name" value="P-loop_NTPase"/>
</dbReference>
<gene>
    <name evidence="1" type="ORF">AsFPU1_3021</name>
</gene>
<protein>
    <submittedName>
        <fullName evidence="1">Uncharacterized protein</fullName>
    </submittedName>
</protein>
<dbReference type="AlphaFoldDB" id="A0A401IJX5"/>
<name>A0A401IJX5_APHSA</name>
<proteinExistence type="predicted"/>
<organism evidence="1 2">
    <name type="scientific">Aphanothece sacrum FPU1</name>
    <dbReference type="NCBI Taxonomy" id="1920663"/>
    <lineage>
        <taxon>Bacteria</taxon>
        <taxon>Bacillati</taxon>
        <taxon>Cyanobacteriota</taxon>
        <taxon>Cyanophyceae</taxon>
        <taxon>Oscillatoriophycideae</taxon>
        <taxon>Chroococcales</taxon>
        <taxon>Aphanothecaceae</taxon>
        <taxon>Aphanothece</taxon>
    </lineage>
</organism>
<evidence type="ECO:0000313" key="1">
    <source>
        <dbReference type="EMBL" id="GBF81603.1"/>
    </source>
</evidence>
<reference evidence="2" key="1">
    <citation type="submission" date="2017-05" db="EMBL/GenBank/DDBJ databases">
        <title>Physiological properties and genetic analysis related to exopolysaccharide production of fresh-water unicellular cyanobacterium Aphanothece sacrum, Suizenji Nori, that has been cultured as a food source in Japan.</title>
        <authorList>
            <person name="Kanesaki Y."/>
            <person name="Yoshikawa S."/>
            <person name="Ohki K."/>
        </authorList>
    </citation>
    <scope>NUCLEOTIDE SEQUENCE [LARGE SCALE GENOMIC DNA]</scope>
    <source>
        <strain evidence="2">FPU1</strain>
    </source>
</reference>
<dbReference type="Gene3D" id="3.40.50.300">
    <property type="entry name" value="P-loop containing nucleotide triphosphate hydrolases"/>
    <property type="match status" value="1"/>
</dbReference>